<evidence type="ECO:0000313" key="1">
    <source>
        <dbReference type="EMBL" id="AUJ29599.1"/>
    </source>
</evidence>
<evidence type="ECO:0000313" key="2">
    <source>
        <dbReference type="Proteomes" id="UP000314960"/>
    </source>
</evidence>
<sequence length="67" mass="7270">MNKLNAGYGEKFAKTASEIAKVSDNRRREMLKGAGVMGSKSFKSFAAQTVDNKRLMELATKASTIGK</sequence>
<dbReference type="AlphaFoldDB" id="A0A3Q8CCY9"/>
<dbReference type="Proteomes" id="UP000314960">
    <property type="component" value="Chromosome"/>
</dbReference>
<dbReference type="RefSeq" id="WP_141053178.1">
    <property type="nucleotide sequence ID" value="NZ_CP018176.1"/>
</dbReference>
<protein>
    <submittedName>
        <fullName evidence="1">Uncharacterized protein</fullName>
    </submittedName>
</protein>
<gene>
    <name evidence="1" type="ORF">BSQ49_04930</name>
</gene>
<organism evidence="1 2">
    <name type="scientific">Liquorilactobacillus hordei</name>
    <dbReference type="NCBI Taxonomy" id="468911"/>
    <lineage>
        <taxon>Bacteria</taxon>
        <taxon>Bacillati</taxon>
        <taxon>Bacillota</taxon>
        <taxon>Bacilli</taxon>
        <taxon>Lactobacillales</taxon>
        <taxon>Lactobacillaceae</taxon>
        <taxon>Liquorilactobacillus</taxon>
    </lineage>
</organism>
<dbReference type="EMBL" id="CP018176">
    <property type="protein sequence ID" value="AUJ29599.1"/>
    <property type="molecule type" value="Genomic_DNA"/>
</dbReference>
<proteinExistence type="predicted"/>
<name>A0A3Q8CCY9_9LACO</name>
<reference evidence="1 2" key="1">
    <citation type="submission" date="2016-11" db="EMBL/GenBank/DDBJ databases">
        <title>Interaction between Lactobacillus species and yeast in water kefir.</title>
        <authorList>
            <person name="Behr J."/>
            <person name="Xu D."/>
            <person name="Vogel R.F."/>
        </authorList>
    </citation>
    <scope>NUCLEOTIDE SEQUENCE [LARGE SCALE GENOMIC DNA]</scope>
    <source>
        <strain evidence="1 2">TMW 1.1822</strain>
    </source>
</reference>
<dbReference type="KEGG" id="lhw:BSQ49_04930"/>
<accession>A0A3Q8CCY9</accession>